<sequence length="130" mass="13699">QSADLEDQTVEQDCGHRLQEGQTVEQDCGHRPQEGQPFARKRAVESCAAGPAPPVGEGQGRGTQSQFCEREWTPPELIAPQGGQQGACEEPHDALFRPEGLDEGGGGRAFGGLEEGLGGLEFVMATAPVS</sequence>
<feature type="compositionally biased region" description="Acidic residues" evidence="1">
    <location>
        <begin position="1"/>
        <end position="10"/>
    </location>
</feature>
<gene>
    <name evidence="2" type="ORF">JZ751_015408</name>
</gene>
<dbReference type="Proteomes" id="UP000824540">
    <property type="component" value="Unassembled WGS sequence"/>
</dbReference>
<feature type="non-terminal residue" evidence="2">
    <location>
        <position position="1"/>
    </location>
</feature>
<name>A0A8T2MXI7_9TELE</name>
<reference evidence="2" key="1">
    <citation type="thesis" date="2021" institute="BYU ScholarsArchive" country="Provo, UT, USA">
        <title>Applications of and Algorithms for Genome Assembly and Genomic Analyses with an Emphasis on Marine Teleosts.</title>
        <authorList>
            <person name="Pickett B.D."/>
        </authorList>
    </citation>
    <scope>NUCLEOTIDE SEQUENCE</scope>
    <source>
        <strain evidence="2">HI-2016</strain>
    </source>
</reference>
<feature type="region of interest" description="Disordered" evidence="1">
    <location>
        <begin position="1"/>
        <end position="110"/>
    </location>
</feature>
<evidence type="ECO:0000256" key="1">
    <source>
        <dbReference type="SAM" id="MobiDB-lite"/>
    </source>
</evidence>
<keyword evidence="3" id="KW-1185">Reference proteome</keyword>
<accession>A0A8T2MXI7</accession>
<proteinExistence type="predicted"/>
<dbReference type="EMBL" id="JAFBMS010000245">
    <property type="protein sequence ID" value="KAG9332306.1"/>
    <property type="molecule type" value="Genomic_DNA"/>
</dbReference>
<protein>
    <submittedName>
        <fullName evidence="2">Uncharacterized protein</fullName>
    </submittedName>
</protein>
<feature type="non-terminal residue" evidence="2">
    <location>
        <position position="130"/>
    </location>
</feature>
<dbReference type="AlphaFoldDB" id="A0A8T2MXI7"/>
<comment type="caution">
    <text evidence="2">The sequence shown here is derived from an EMBL/GenBank/DDBJ whole genome shotgun (WGS) entry which is preliminary data.</text>
</comment>
<evidence type="ECO:0000313" key="3">
    <source>
        <dbReference type="Proteomes" id="UP000824540"/>
    </source>
</evidence>
<feature type="compositionally biased region" description="Basic and acidic residues" evidence="1">
    <location>
        <begin position="89"/>
        <end position="100"/>
    </location>
</feature>
<organism evidence="2 3">
    <name type="scientific">Albula glossodonta</name>
    <name type="common">roundjaw bonefish</name>
    <dbReference type="NCBI Taxonomy" id="121402"/>
    <lineage>
        <taxon>Eukaryota</taxon>
        <taxon>Metazoa</taxon>
        <taxon>Chordata</taxon>
        <taxon>Craniata</taxon>
        <taxon>Vertebrata</taxon>
        <taxon>Euteleostomi</taxon>
        <taxon>Actinopterygii</taxon>
        <taxon>Neopterygii</taxon>
        <taxon>Teleostei</taxon>
        <taxon>Albuliformes</taxon>
        <taxon>Albulidae</taxon>
        <taxon>Albula</taxon>
    </lineage>
</organism>
<evidence type="ECO:0000313" key="2">
    <source>
        <dbReference type="EMBL" id="KAG9332306.1"/>
    </source>
</evidence>